<dbReference type="Proteomes" id="UP000216991">
    <property type="component" value="Unassembled WGS sequence"/>
</dbReference>
<comment type="similarity">
    <text evidence="2 9">Belongs to the MGMT family.</text>
</comment>
<dbReference type="FunFam" id="1.10.10.10:FF:000214">
    <property type="entry name" value="Methylated-DNA--protein-cysteine methyltransferase"/>
    <property type="match status" value="1"/>
</dbReference>
<comment type="subcellular location">
    <subcellularLocation>
        <location evidence="9">Cytoplasm</location>
    </subcellularLocation>
</comment>
<evidence type="ECO:0000256" key="5">
    <source>
        <dbReference type="ARBA" id="ARBA00022679"/>
    </source>
</evidence>
<dbReference type="Pfam" id="PF01035">
    <property type="entry name" value="DNA_binding_1"/>
    <property type="match status" value="1"/>
</dbReference>
<comment type="catalytic activity">
    <reaction evidence="8 9">
        <text>a 6-O-methyl-2'-deoxyguanosine in DNA + L-cysteinyl-[protein] = S-methyl-L-cysteinyl-[protein] + a 2'-deoxyguanosine in DNA</text>
        <dbReference type="Rhea" id="RHEA:24000"/>
        <dbReference type="Rhea" id="RHEA-COMP:10131"/>
        <dbReference type="Rhea" id="RHEA-COMP:10132"/>
        <dbReference type="Rhea" id="RHEA-COMP:11367"/>
        <dbReference type="Rhea" id="RHEA-COMP:11368"/>
        <dbReference type="ChEBI" id="CHEBI:29950"/>
        <dbReference type="ChEBI" id="CHEBI:82612"/>
        <dbReference type="ChEBI" id="CHEBI:85445"/>
        <dbReference type="ChEBI" id="CHEBI:85448"/>
        <dbReference type="EC" id="2.1.1.63"/>
    </reaction>
</comment>
<protein>
    <recommendedName>
        <fullName evidence="9">Methylated-DNA--protein-cysteine methyltransferase</fullName>
        <ecNumber evidence="9">2.1.1.63</ecNumber>
    </recommendedName>
    <alternativeName>
        <fullName evidence="9">6-O-methylguanine-DNA methyltransferase</fullName>
        <shortName evidence="9">MGMT</shortName>
    </alternativeName>
    <alternativeName>
        <fullName evidence="9">O-6-methylguanine-DNA-alkyltransferase</fullName>
    </alternativeName>
</protein>
<dbReference type="PANTHER" id="PTHR10815:SF5">
    <property type="entry name" value="METHYLATED-DNA--PROTEIN-CYSTEINE METHYLTRANSFERASE"/>
    <property type="match status" value="1"/>
</dbReference>
<dbReference type="RefSeq" id="WP_094472391.1">
    <property type="nucleotide sequence ID" value="NZ_NOXT01000049.1"/>
</dbReference>
<comment type="caution">
    <text evidence="11">The sequence shown here is derived from an EMBL/GenBank/DDBJ whole genome shotgun (WGS) entry which is preliminary data.</text>
</comment>
<dbReference type="Gene3D" id="1.10.10.10">
    <property type="entry name" value="Winged helix-like DNA-binding domain superfamily/Winged helix DNA-binding domain"/>
    <property type="match status" value="1"/>
</dbReference>
<dbReference type="InterPro" id="IPR014048">
    <property type="entry name" value="MethylDNA_cys_MeTrfase_DNA-bd"/>
</dbReference>
<dbReference type="InterPro" id="IPR036217">
    <property type="entry name" value="MethylDNA_cys_MeTrfase_DNAb"/>
</dbReference>
<dbReference type="GO" id="GO:0003908">
    <property type="term" value="F:methylated-DNA-[protein]-cysteine S-methyltransferase activity"/>
    <property type="evidence" value="ECO:0007669"/>
    <property type="project" value="UniProtKB-UniRule"/>
</dbReference>
<dbReference type="EC" id="2.1.1.63" evidence="9"/>
<organism evidence="11 12">
    <name type="scientific">Sandarakinorhabdus cyanobacteriorum</name>
    <dbReference type="NCBI Taxonomy" id="1981098"/>
    <lineage>
        <taxon>Bacteria</taxon>
        <taxon>Pseudomonadati</taxon>
        <taxon>Pseudomonadota</taxon>
        <taxon>Alphaproteobacteria</taxon>
        <taxon>Sphingomonadales</taxon>
        <taxon>Sphingosinicellaceae</taxon>
        <taxon>Sandarakinorhabdus</taxon>
    </lineage>
</organism>
<comment type="catalytic activity">
    <reaction evidence="1 9">
        <text>a 4-O-methyl-thymidine in DNA + L-cysteinyl-[protein] = a thymidine in DNA + S-methyl-L-cysteinyl-[protein]</text>
        <dbReference type="Rhea" id="RHEA:53428"/>
        <dbReference type="Rhea" id="RHEA-COMP:10131"/>
        <dbReference type="Rhea" id="RHEA-COMP:10132"/>
        <dbReference type="Rhea" id="RHEA-COMP:13555"/>
        <dbReference type="Rhea" id="RHEA-COMP:13556"/>
        <dbReference type="ChEBI" id="CHEBI:29950"/>
        <dbReference type="ChEBI" id="CHEBI:82612"/>
        <dbReference type="ChEBI" id="CHEBI:137386"/>
        <dbReference type="ChEBI" id="CHEBI:137387"/>
        <dbReference type="EC" id="2.1.1.63"/>
    </reaction>
</comment>
<dbReference type="InterPro" id="IPR001497">
    <property type="entry name" value="MethylDNA_cys_MeTrfase_AS"/>
</dbReference>
<evidence type="ECO:0000256" key="8">
    <source>
        <dbReference type="ARBA" id="ARBA00049348"/>
    </source>
</evidence>
<dbReference type="CDD" id="cd06445">
    <property type="entry name" value="ATase"/>
    <property type="match status" value="1"/>
</dbReference>
<evidence type="ECO:0000256" key="7">
    <source>
        <dbReference type="ARBA" id="ARBA00023204"/>
    </source>
</evidence>
<dbReference type="InterPro" id="IPR036631">
    <property type="entry name" value="MGMT_N_sf"/>
</dbReference>
<dbReference type="SUPFAM" id="SSF53155">
    <property type="entry name" value="Methylated DNA-protein cysteine methyltransferase domain"/>
    <property type="match status" value="1"/>
</dbReference>
<dbReference type="GO" id="GO:0005737">
    <property type="term" value="C:cytoplasm"/>
    <property type="evidence" value="ECO:0007669"/>
    <property type="project" value="UniProtKB-SubCell"/>
</dbReference>
<evidence type="ECO:0000256" key="3">
    <source>
        <dbReference type="ARBA" id="ARBA00022490"/>
    </source>
</evidence>
<keyword evidence="4 9" id="KW-0489">Methyltransferase</keyword>
<evidence type="ECO:0000256" key="9">
    <source>
        <dbReference type="HAMAP-Rule" id="MF_00772"/>
    </source>
</evidence>
<evidence type="ECO:0000256" key="2">
    <source>
        <dbReference type="ARBA" id="ARBA00008711"/>
    </source>
</evidence>
<evidence type="ECO:0000259" key="10">
    <source>
        <dbReference type="Pfam" id="PF01035"/>
    </source>
</evidence>
<comment type="miscellaneous">
    <text evidence="9">This enzyme catalyzes only one turnover and therefore is not strictly catalytic. According to one definition, an enzyme is a biocatalyst that acts repeatedly and over many reaction cycles.</text>
</comment>
<sequence>MFTRSRLASPLGDLVAITAPDGTIHALEFADDLNRLHRLFTRHHGDGAVADGEAPPALASALAAYFAGHLTAIDVLPVARIGTPFQQAAWAALRAIPAGETRSYGQQAAGMGKPSATRAVGLANGANPIGIIVPCHRVIGSNGALTGYAAGVERKAWLLRHEGALPPLLA</sequence>
<dbReference type="GO" id="GO:0006307">
    <property type="term" value="P:DNA alkylation repair"/>
    <property type="evidence" value="ECO:0007669"/>
    <property type="project" value="UniProtKB-UniRule"/>
</dbReference>
<keyword evidence="6 9" id="KW-0227">DNA damage</keyword>
<dbReference type="NCBIfam" id="TIGR00589">
    <property type="entry name" value="ogt"/>
    <property type="match status" value="1"/>
</dbReference>
<feature type="active site" description="Nucleophile; methyl group acceptor" evidence="9">
    <location>
        <position position="135"/>
    </location>
</feature>
<keyword evidence="7 9" id="KW-0234">DNA repair</keyword>
<comment type="function">
    <text evidence="9">Involved in the cellular defense against the biological effects of O6-methylguanine (O6-MeG) and O4-methylthymine (O4-MeT) in DNA. Repairs the methylated nucleobase in DNA by stoichiometrically transferring the methyl group to a cysteine residue in the enzyme. This is a suicide reaction: the enzyme is irreversibly inactivated.</text>
</comment>
<proteinExistence type="inferred from homology"/>
<dbReference type="InterPro" id="IPR023546">
    <property type="entry name" value="MGMT"/>
</dbReference>
<evidence type="ECO:0000313" key="11">
    <source>
        <dbReference type="EMBL" id="OYQ36102.1"/>
    </source>
</evidence>
<evidence type="ECO:0000256" key="6">
    <source>
        <dbReference type="ARBA" id="ARBA00022763"/>
    </source>
</evidence>
<dbReference type="GO" id="GO:0032259">
    <property type="term" value="P:methylation"/>
    <property type="evidence" value="ECO:0007669"/>
    <property type="project" value="UniProtKB-KW"/>
</dbReference>
<dbReference type="PROSITE" id="PS00374">
    <property type="entry name" value="MGMT"/>
    <property type="match status" value="1"/>
</dbReference>
<dbReference type="EMBL" id="NOXT01000049">
    <property type="protein sequence ID" value="OYQ36102.1"/>
    <property type="molecule type" value="Genomic_DNA"/>
</dbReference>
<keyword evidence="5 9" id="KW-0808">Transferase</keyword>
<keyword evidence="12" id="KW-1185">Reference proteome</keyword>
<evidence type="ECO:0000256" key="4">
    <source>
        <dbReference type="ARBA" id="ARBA00022603"/>
    </source>
</evidence>
<dbReference type="AlphaFoldDB" id="A0A255Z3T7"/>
<dbReference type="HAMAP" id="MF_00772">
    <property type="entry name" value="OGT"/>
    <property type="match status" value="1"/>
</dbReference>
<dbReference type="SUPFAM" id="SSF46767">
    <property type="entry name" value="Methylated DNA-protein cysteine methyltransferase, C-terminal domain"/>
    <property type="match status" value="1"/>
</dbReference>
<dbReference type="PANTHER" id="PTHR10815">
    <property type="entry name" value="METHYLATED-DNA--PROTEIN-CYSTEINE METHYLTRANSFERASE"/>
    <property type="match status" value="1"/>
</dbReference>
<evidence type="ECO:0000256" key="1">
    <source>
        <dbReference type="ARBA" id="ARBA00001286"/>
    </source>
</evidence>
<accession>A0A255Z3T7</accession>
<feature type="domain" description="Methylated-DNA-[protein]-cysteine S-methyltransferase DNA binding" evidence="10">
    <location>
        <begin position="84"/>
        <end position="164"/>
    </location>
</feature>
<reference evidence="11 12" key="1">
    <citation type="submission" date="2017-07" db="EMBL/GenBank/DDBJ databases">
        <title>Sandarakinorhabdus cyanobacteriorum sp. nov., a novel bacterium isolated from cyanobacterial aggregates in a eutrophic lake.</title>
        <authorList>
            <person name="Cai H."/>
        </authorList>
    </citation>
    <scope>NUCLEOTIDE SEQUENCE [LARGE SCALE GENOMIC DNA]</scope>
    <source>
        <strain evidence="11 12">TH057</strain>
    </source>
</reference>
<dbReference type="InterPro" id="IPR036388">
    <property type="entry name" value="WH-like_DNA-bd_sf"/>
</dbReference>
<dbReference type="OrthoDB" id="9802228at2"/>
<evidence type="ECO:0000313" key="12">
    <source>
        <dbReference type="Proteomes" id="UP000216991"/>
    </source>
</evidence>
<keyword evidence="3 9" id="KW-0963">Cytoplasm</keyword>
<gene>
    <name evidence="11" type="ORF">CHU93_01180</name>
</gene>
<name>A0A255Z3T7_9SPHN</name>